<dbReference type="Proteomes" id="UP000007305">
    <property type="component" value="Chromosome 2"/>
</dbReference>
<feature type="compositionally biased region" description="Low complexity" evidence="1">
    <location>
        <begin position="243"/>
        <end position="254"/>
    </location>
</feature>
<reference evidence="2" key="3">
    <citation type="submission" date="2021-05" db="UniProtKB">
        <authorList>
            <consortium name="EnsemblPlants"/>
        </authorList>
    </citation>
    <scope>IDENTIFICATION</scope>
    <source>
        <strain evidence="2">cv. B73</strain>
    </source>
</reference>
<dbReference type="OrthoDB" id="2015213at2759"/>
<accession>A0A804MF84</accession>
<evidence type="ECO:0000313" key="3">
    <source>
        <dbReference type="Proteomes" id="UP000007305"/>
    </source>
</evidence>
<dbReference type="Gramene" id="Zm00001eb080950_T001">
    <property type="protein sequence ID" value="Zm00001eb080950_P001"/>
    <property type="gene ID" value="Zm00001eb080950"/>
</dbReference>
<feature type="compositionally biased region" description="Basic residues" evidence="1">
    <location>
        <begin position="46"/>
        <end position="60"/>
    </location>
</feature>
<evidence type="ECO:0000313" key="2">
    <source>
        <dbReference type="EnsemblPlants" id="Zm00001eb080950_P001"/>
    </source>
</evidence>
<evidence type="ECO:0000256" key="1">
    <source>
        <dbReference type="SAM" id="MobiDB-lite"/>
    </source>
</evidence>
<gene>
    <name evidence="2" type="primary">LOC100281180</name>
</gene>
<reference evidence="2" key="2">
    <citation type="submission" date="2019-07" db="EMBL/GenBank/DDBJ databases">
        <authorList>
            <person name="Seetharam A."/>
            <person name="Woodhouse M."/>
            <person name="Cannon E."/>
        </authorList>
    </citation>
    <scope>NUCLEOTIDE SEQUENCE [LARGE SCALE GENOMIC DNA]</scope>
    <source>
        <strain evidence="2">cv. B73</strain>
    </source>
</reference>
<feature type="compositionally biased region" description="Basic residues" evidence="1">
    <location>
        <begin position="259"/>
        <end position="273"/>
    </location>
</feature>
<proteinExistence type="predicted"/>
<sequence length="334" mass="36245">MAGRCPIFRSFLLDGVFVTLSIHFFLSLPHLELCSPTSPTPMGASQHRRSPPLPPTRRRGSGCCLGSASGAQGGGDVAARRRGGGRLAVLEDRPGRAPRGRQRRGRGCGLRLLPRRRQPGLQRRRRRRLHARQARRRHGRRVRLPRDRAPRRLQGHVRRQRVAESAGRALHSRSRGDRRPARGVEAPRQAPMEAPRPAGRAAGAGVQGLAVPADTDGGDQGRHPGQQRDAGRVRAGRRHPPGRGRVPQPQARPDAAGRRGARAHRVLRRRGRGAARQGCPGGRWGRDAGGPQEVPGEGAAAADGERLGAPGGHHAAAFRRRRRDDACKLIDSSE</sequence>
<feature type="compositionally biased region" description="Basic residues" evidence="1">
    <location>
        <begin position="115"/>
        <end position="143"/>
    </location>
</feature>
<feature type="compositionally biased region" description="Low complexity" evidence="1">
    <location>
        <begin position="190"/>
        <end position="213"/>
    </location>
</feature>
<dbReference type="AlphaFoldDB" id="A0A804MF84"/>
<organism evidence="2 3">
    <name type="scientific">Zea mays</name>
    <name type="common">Maize</name>
    <dbReference type="NCBI Taxonomy" id="4577"/>
    <lineage>
        <taxon>Eukaryota</taxon>
        <taxon>Viridiplantae</taxon>
        <taxon>Streptophyta</taxon>
        <taxon>Embryophyta</taxon>
        <taxon>Tracheophyta</taxon>
        <taxon>Spermatophyta</taxon>
        <taxon>Magnoliopsida</taxon>
        <taxon>Liliopsida</taxon>
        <taxon>Poales</taxon>
        <taxon>Poaceae</taxon>
        <taxon>PACMAD clade</taxon>
        <taxon>Panicoideae</taxon>
        <taxon>Andropogonodae</taxon>
        <taxon>Andropogoneae</taxon>
        <taxon>Tripsacinae</taxon>
        <taxon>Zea</taxon>
    </lineage>
</organism>
<name>A0A804MF84_MAIZE</name>
<feature type="compositionally biased region" description="Basic residues" evidence="1">
    <location>
        <begin position="151"/>
        <end position="160"/>
    </location>
</feature>
<feature type="region of interest" description="Disordered" evidence="1">
    <location>
        <begin position="115"/>
        <end position="322"/>
    </location>
</feature>
<reference evidence="3" key="1">
    <citation type="submission" date="2015-12" db="EMBL/GenBank/DDBJ databases">
        <title>Update maize B73 reference genome by single molecule sequencing technologies.</title>
        <authorList>
            <consortium name="Maize Genome Sequencing Project"/>
            <person name="Ware D."/>
        </authorList>
    </citation>
    <scope>NUCLEOTIDE SEQUENCE [LARGE SCALE GENOMIC DNA]</scope>
    <source>
        <strain evidence="3">cv. B73</strain>
    </source>
</reference>
<protein>
    <submittedName>
        <fullName evidence="2">Uncharacterized protein</fullName>
    </submittedName>
</protein>
<feature type="compositionally biased region" description="Basic residues" evidence="1">
    <location>
        <begin position="96"/>
        <end position="106"/>
    </location>
</feature>
<feature type="region of interest" description="Disordered" evidence="1">
    <location>
        <begin position="38"/>
        <end position="82"/>
    </location>
</feature>
<feature type="region of interest" description="Disordered" evidence="1">
    <location>
        <begin position="90"/>
        <end position="109"/>
    </location>
</feature>
<feature type="compositionally biased region" description="Low complexity" evidence="1">
    <location>
        <begin position="61"/>
        <end position="70"/>
    </location>
</feature>
<dbReference type="EnsemblPlants" id="Zm00001eb080950_T001">
    <property type="protein sequence ID" value="Zm00001eb080950_P001"/>
    <property type="gene ID" value="Zm00001eb080950"/>
</dbReference>
<keyword evidence="3" id="KW-1185">Reference proteome</keyword>